<name>A0ABQ5FDR0_9ASTR</name>
<organism evidence="3 4">
    <name type="scientific">Tanacetum coccineum</name>
    <dbReference type="NCBI Taxonomy" id="301880"/>
    <lineage>
        <taxon>Eukaryota</taxon>
        <taxon>Viridiplantae</taxon>
        <taxon>Streptophyta</taxon>
        <taxon>Embryophyta</taxon>
        <taxon>Tracheophyta</taxon>
        <taxon>Spermatophyta</taxon>
        <taxon>Magnoliopsida</taxon>
        <taxon>eudicotyledons</taxon>
        <taxon>Gunneridae</taxon>
        <taxon>Pentapetalae</taxon>
        <taxon>asterids</taxon>
        <taxon>campanulids</taxon>
        <taxon>Asterales</taxon>
        <taxon>Asteraceae</taxon>
        <taxon>Asteroideae</taxon>
        <taxon>Anthemideae</taxon>
        <taxon>Anthemidinae</taxon>
        <taxon>Tanacetum</taxon>
    </lineage>
</organism>
<evidence type="ECO:0000256" key="2">
    <source>
        <dbReference type="SAM" id="MobiDB-lite"/>
    </source>
</evidence>
<feature type="coiled-coil region" evidence="1">
    <location>
        <begin position="186"/>
        <end position="220"/>
    </location>
</feature>
<feature type="region of interest" description="Disordered" evidence="2">
    <location>
        <begin position="102"/>
        <end position="161"/>
    </location>
</feature>
<evidence type="ECO:0000313" key="4">
    <source>
        <dbReference type="Proteomes" id="UP001151760"/>
    </source>
</evidence>
<dbReference type="EMBL" id="BQNB010017263">
    <property type="protein sequence ID" value="GJT61159.1"/>
    <property type="molecule type" value="Genomic_DNA"/>
</dbReference>
<feature type="coiled-coil region" evidence="1">
    <location>
        <begin position="292"/>
        <end position="322"/>
    </location>
</feature>
<reference evidence="3" key="1">
    <citation type="journal article" date="2022" name="Int. J. Mol. Sci.">
        <title>Draft Genome of Tanacetum Coccineum: Genomic Comparison of Closely Related Tanacetum-Family Plants.</title>
        <authorList>
            <person name="Yamashiro T."/>
            <person name="Shiraishi A."/>
            <person name="Nakayama K."/>
            <person name="Satake H."/>
        </authorList>
    </citation>
    <scope>NUCLEOTIDE SEQUENCE</scope>
</reference>
<keyword evidence="1" id="KW-0175">Coiled coil</keyword>
<keyword evidence="4" id="KW-1185">Reference proteome</keyword>
<evidence type="ECO:0000313" key="3">
    <source>
        <dbReference type="EMBL" id="GJT61159.1"/>
    </source>
</evidence>
<reference evidence="3" key="2">
    <citation type="submission" date="2022-01" db="EMBL/GenBank/DDBJ databases">
        <authorList>
            <person name="Yamashiro T."/>
            <person name="Shiraishi A."/>
            <person name="Satake H."/>
            <person name="Nakayama K."/>
        </authorList>
    </citation>
    <scope>NUCLEOTIDE SEQUENCE</scope>
</reference>
<comment type="caution">
    <text evidence="3">The sequence shown here is derived from an EMBL/GenBank/DDBJ whole genome shotgun (WGS) entry which is preliminary data.</text>
</comment>
<evidence type="ECO:0000256" key="1">
    <source>
        <dbReference type="SAM" id="Coils"/>
    </source>
</evidence>
<protein>
    <submittedName>
        <fullName evidence="3">Uncharacterized protein</fullName>
    </submittedName>
</protein>
<dbReference type="Proteomes" id="UP001151760">
    <property type="component" value="Unassembled WGS sequence"/>
</dbReference>
<proteinExistence type="predicted"/>
<gene>
    <name evidence="3" type="ORF">Tco_1004692</name>
</gene>
<accession>A0ABQ5FDR0</accession>
<feature type="compositionally biased region" description="Polar residues" evidence="2">
    <location>
        <begin position="125"/>
        <end position="138"/>
    </location>
</feature>
<sequence length="460" mass="54014">MEPSSLNSEEKELQQMQLDERELHQKCLTLLEKLKIHLESLHNSFHYMKTRSFEIAFRIFFLEDLESMFITEGAVMEACLVNKGRALDDNLVIKETTDDTVTSLEQLDESSSSMNENRSSDKDISNSMNECSRPGNENRSSDHKSTSSGNDADTDIDPSYDSDIVTEEEHDDGAYKQQRAFFASLINNLKCDVENCNEVNREAQQANALLTNELERYKQKENHFAKDMTIESEYCKNIKLLNDEISNLKSQACEKDKTFAKENEKYDDKQRRSPLSYHGFVYAETQFEEPPKVHLKRKNVNLNKHLKQLEQAEVLKNFLEQAQLRDHDPKHWNSLPMKYSCYVKQAVIKFEKQTFSKLQLSQDNKLNFEQSYEHNVNTRVRNRLIDEFEPLVKNVNLQLNCFEKSLVKEMKDNLKYVMSLEDEFDEKCLILDIQQEFFKTQFESVKSESYSHVYENRDCF</sequence>
<feature type="compositionally biased region" description="Acidic residues" evidence="2">
    <location>
        <begin position="152"/>
        <end position="161"/>
    </location>
</feature>